<feature type="transmembrane region" description="Helical" evidence="11">
    <location>
        <begin position="20"/>
        <end position="38"/>
    </location>
</feature>
<dbReference type="PROSITE" id="PS50109">
    <property type="entry name" value="HIS_KIN"/>
    <property type="match status" value="1"/>
</dbReference>
<dbReference type="InterPro" id="IPR003594">
    <property type="entry name" value="HATPase_dom"/>
</dbReference>
<dbReference type="RefSeq" id="WP_197114623.1">
    <property type="nucleotide sequence ID" value="NZ_JACBXQ010000002.1"/>
</dbReference>
<evidence type="ECO:0000256" key="2">
    <source>
        <dbReference type="ARBA" id="ARBA00004141"/>
    </source>
</evidence>
<feature type="transmembrane region" description="Helical" evidence="11">
    <location>
        <begin position="179"/>
        <end position="203"/>
    </location>
</feature>
<dbReference type="SUPFAM" id="SSF47384">
    <property type="entry name" value="Homodimeric domain of signal transducing histidine kinase"/>
    <property type="match status" value="1"/>
</dbReference>
<keyword evidence="4" id="KW-0597">Phosphoprotein</keyword>
<gene>
    <name evidence="13" type="ORF">HZY91_03025</name>
</gene>
<evidence type="ECO:0000313" key="13">
    <source>
        <dbReference type="EMBL" id="MBG9985863.1"/>
    </source>
</evidence>
<dbReference type="SMART" id="SM00388">
    <property type="entry name" value="HisKA"/>
    <property type="match status" value="1"/>
</dbReference>
<accession>A0ABS0LNW0</accession>
<evidence type="ECO:0000256" key="11">
    <source>
        <dbReference type="SAM" id="Phobius"/>
    </source>
</evidence>
<evidence type="ECO:0000313" key="14">
    <source>
        <dbReference type="Proteomes" id="UP000721415"/>
    </source>
</evidence>
<dbReference type="InterPro" id="IPR004358">
    <property type="entry name" value="Sig_transdc_His_kin-like_C"/>
</dbReference>
<dbReference type="InterPro" id="IPR003661">
    <property type="entry name" value="HisK_dim/P_dom"/>
</dbReference>
<keyword evidence="7 13" id="KW-0418">Kinase</keyword>
<dbReference type="Proteomes" id="UP000721415">
    <property type="component" value="Unassembled WGS sequence"/>
</dbReference>
<evidence type="ECO:0000259" key="12">
    <source>
        <dbReference type="PROSITE" id="PS50109"/>
    </source>
</evidence>
<evidence type="ECO:0000256" key="10">
    <source>
        <dbReference type="ARBA" id="ARBA00023136"/>
    </source>
</evidence>
<organism evidence="13 14">
    <name type="scientific">Facklamia lactis</name>
    <dbReference type="NCBI Taxonomy" id="2749967"/>
    <lineage>
        <taxon>Bacteria</taxon>
        <taxon>Bacillati</taxon>
        <taxon>Bacillota</taxon>
        <taxon>Bacilli</taxon>
        <taxon>Lactobacillales</taxon>
        <taxon>Aerococcaceae</taxon>
        <taxon>Facklamia</taxon>
    </lineage>
</organism>
<keyword evidence="10 11" id="KW-0472">Membrane</keyword>
<evidence type="ECO:0000256" key="8">
    <source>
        <dbReference type="ARBA" id="ARBA00022989"/>
    </source>
</evidence>
<evidence type="ECO:0000256" key="5">
    <source>
        <dbReference type="ARBA" id="ARBA00022679"/>
    </source>
</evidence>
<dbReference type="Gene3D" id="1.10.287.130">
    <property type="match status" value="1"/>
</dbReference>
<comment type="subcellular location">
    <subcellularLocation>
        <location evidence="2">Membrane</location>
        <topology evidence="2">Multi-pass membrane protein</topology>
    </subcellularLocation>
</comment>
<comment type="catalytic activity">
    <reaction evidence="1">
        <text>ATP + protein L-histidine = ADP + protein N-phospho-L-histidine.</text>
        <dbReference type="EC" id="2.7.13.3"/>
    </reaction>
</comment>
<evidence type="ECO:0000256" key="4">
    <source>
        <dbReference type="ARBA" id="ARBA00022553"/>
    </source>
</evidence>
<dbReference type="InterPro" id="IPR050398">
    <property type="entry name" value="HssS/ArlS-like"/>
</dbReference>
<evidence type="ECO:0000256" key="9">
    <source>
        <dbReference type="ARBA" id="ARBA00023012"/>
    </source>
</evidence>
<keyword evidence="9" id="KW-0902">Two-component regulatory system</keyword>
<dbReference type="Pfam" id="PF02518">
    <property type="entry name" value="HATPase_c"/>
    <property type="match status" value="1"/>
</dbReference>
<dbReference type="InterPro" id="IPR041610">
    <property type="entry name" value="ArlS_N"/>
</dbReference>
<keyword evidence="6 11" id="KW-0812">Transmembrane</keyword>
<dbReference type="Pfam" id="PF00512">
    <property type="entry name" value="HisKA"/>
    <property type="match status" value="1"/>
</dbReference>
<dbReference type="InterPro" id="IPR036097">
    <property type="entry name" value="HisK_dim/P_sf"/>
</dbReference>
<dbReference type="SUPFAM" id="SSF55874">
    <property type="entry name" value="ATPase domain of HSP90 chaperone/DNA topoisomerase II/histidine kinase"/>
    <property type="match status" value="1"/>
</dbReference>
<dbReference type="Gene3D" id="3.30.565.10">
    <property type="entry name" value="Histidine kinase-like ATPase, C-terminal domain"/>
    <property type="match status" value="1"/>
</dbReference>
<sequence length="497" mass="58034">MSLKQWFQSKQPLSLKWKWGILLFVSFLVVAALSLKIYQQLTLSDYRDQLRTFHQENFEDIQKELSLSNGAFNSYSFKPISSNVDTTSSQQKIVDIFANNRVVIRVFNPKQQLVYETKPLSLPLESSQAELKEIEYQGKHYIVGNRRILAKNNSQLLGTIQYIVLPDIEDQFVRGQNRYYLLAAIIHLILSLGLAFILSNFFLRPLSYVNNTLDLLEEDNLSEVRVMKPRSNDEWSDLSLHVNRLLDKIDLYVRNQKQFVEDVSHELRTPVAIVEGHLKMLNRWGKQDTDILEESIAASLQEITRMKDLVQEMLDLSRADHVDIDYKDEITEIVSTTRQVFNNFTMLYPDFQFYIDSERDDEEIYVKMFRNHYEQILIILLDNAVKYSTDRKEIHLSLSQGISKVQIAVQDFGEGMTEEDKERVFARFYRVDKARSRHKGGNGLGLSIAKQLVEGYKGIIRVESVYQHGSIFYIEFPIITDQRQLYKSKKIAEEKLI</sequence>
<comment type="caution">
    <text evidence="13">The sequence shown here is derived from an EMBL/GenBank/DDBJ whole genome shotgun (WGS) entry which is preliminary data.</text>
</comment>
<dbReference type="CDD" id="cd00082">
    <property type="entry name" value="HisKA"/>
    <property type="match status" value="1"/>
</dbReference>
<keyword evidence="8 11" id="KW-1133">Transmembrane helix</keyword>
<dbReference type="PANTHER" id="PTHR45528:SF12">
    <property type="entry name" value="SENSOR HISTIDINE KINASE ARSS"/>
    <property type="match status" value="1"/>
</dbReference>
<proteinExistence type="predicted"/>
<evidence type="ECO:0000256" key="3">
    <source>
        <dbReference type="ARBA" id="ARBA00012438"/>
    </source>
</evidence>
<evidence type="ECO:0000256" key="7">
    <source>
        <dbReference type="ARBA" id="ARBA00022777"/>
    </source>
</evidence>
<keyword evidence="5" id="KW-0808">Transferase</keyword>
<dbReference type="Pfam" id="PF18719">
    <property type="entry name" value="ArlS_N"/>
    <property type="match status" value="1"/>
</dbReference>
<evidence type="ECO:0000256" key="1">
    <source>
        <dbReference type="ARBA" id="ARBA00000085"/>
    </source>
</evidence>
<dbReference type="GO" id="GO:0016301">
    <property type="term" value="F:kinase activity"/>
    <property type="evidence" value="ECO:0007669"/>
    <property type="project" value="UniProtKB-KW"/>
</dbReference>
<dbReference type="EC" id="2.7.13.3" evidence="3"/>
<keyword evidence="14" id="KW-1185">Reference proteome</keyword>
<dbReference type="InterPro" id="IPR036890">
    <property type="entry name" value="HATPase_C_sf"/>
</dbReference>
<reference evidence="13 14" key="1">
    <citation type="submission" date="2020-07" db="EMBL/GenBank/DDBJ databases">
        <title>Facklamia lactis sp. nov., isolated from raw milk.</title>
        <authorList>
            <person name="Doll E.V."/>
            <person name="Huptas C."/>
            <person name="Staib L."/>
            <person name="Wenning M."/>
            <person name="Scherer S."/>
        </authorList>
    </citation>
    <scope>NUCLEOTIDE SEQUENCE [LARGE SCALE GENOMIC DNA]</scope>
    <source>
        <strain evidence="13 14">DSM 111018</strain>
    </source>
</reference>
<protein>
    <recommendedName>
        <fullName evidence="3">histidine kinase</fullName>
        <ecNumber evidence="3">2.7.13.3</ecNumber>
    </recommendedName>
</protein>
<dbReference type="PRINTS" id="PR00344">
    <property type="entry name" value="BCTRLSENSOR"/>
</dbReference>
<name>A0ABS0LNW0_9LACT</name>
<evidence type="ECO:0000256" key="6">
    <source>
        <dbReference type="ARBA" id="ARBA00022692"/>
    </source>
</evidence>
<dbReference type="PANTHER" id="PTHR45528">
    <property type="entry name" value="SENSOR HISTIDINE KINASE CPXA"/>
    <property type="match status" value="1"/>
</dbReference>
<dbReference type="EMBL" id="JACBXQ010000002">
    <property type="protein sequence ID" value="MBG9985863.1"/>
    <property type="molecule type" value="Genomic_DNA"/>
</dbReference>
<dbReference type="Gene3D" id="6.10.340.10">
    <property type="match status" value="1"/>
</dbReference>
<feature type="domain" description="Histidine kinase" evidence="12">
    <location>
        <begin position="262"/>
        <end position="480"/>
    </location>
</feature>
<dbReference type="InterPro" id="IPR005467">
    <property type="entry name" value="His_kinase_dom"/>
</dbReference>
<dbReference type="SMART" id="SM00387">
    <property type="entry name" value="HATPase_c"/>
    <property type="match status" value="1"/>
</dbReference>